<dbReference type="NCBIfam" id="NF005559">
    <property type="entry name" value="PRK07231.1"/>
    <property type="match status" value="1"/>
</dbReference>
<evidence type="ECO:0000313" key="3">
    <source>
        <dbReference type="EMBL" id="PWA07822.1"/>
    </source>
</evidence>
<dbReference type="SUPFAM" id="SSF51735">
    <property type="entry name" value="NAD(P)-binding Rossmann-fold domains"/>
    <property type="match status" value="1"/>
</dbReference>
<dbReference type="PANTHER" id="PTHR24321:SF8">
    <property type="entry name" value="ESTRADIOL 17-BETA-DEHYDROGENASE 8-RELATED"/>
    <property type="match status" value="1"/>
</dbReference>
<keyword evidence="4" id="KW-1185">Reference proteome</keyword>
<evidence type="ECO:0000256" key="2">
    <source>
        <dbReference type="ARBA" id="ARBA00023002"/>
    </source>
</evidence>
<protein>
    <submittedName>
        <fullName evidence="3">3-alpha-hydroxysteroid dehydrogenase</fullName>
    </submittedName>
</protein>
<proteinExistence type="inferred from homology"/>
<dbReference type="OrthoDB" id="286404at2"/>
<dbReference type="PRINTS" id="PR00080">
    <property type="entry name" value="SDRFAMILY"/>
</dbReference>
<organism evidence="3 4">
    <name type="scientific">Pueribacillus theae</name>
    <dbReference type="NCBI Taxonomy" id="2171751"/>
    <lineage>
        <taxon>Bacteria</taxon>
        <taxon>Bacillati</taxon>
        <taxon>Bacillota</taxon>
        <taxon>Bacilli</taxon>
        <taxon>Bacillales</taxon>
        <taxon>Bacillaceae</taxon>
        <taxon>Pueribacillus</taxon>
    </lineage>
</organism>
<accession>A0A2U1JRR9</accession>
<dbReference type="RefSeq" id="WP_116555932.1">
    <property type="nucleotide sequence ID" value="NZ_QCZG01000046.1"/>
</dbReference>
<dbReference type="Proteomes" id="UP000245998">
    <property type="component" value="Unassembled WGS sequence"/>
</dbReference>
<keyword evidence="2" id="KW-0560">Oxidoreductase</keyword>
<dbReference type="Gene3D" id="3.40.50.720">
    <property type="entry name" value="NAD(P)-binding Rossmann-like Domain"/>
    <property type="match status" value="1"/>
</dbReference>
<dbReference type="FunFam" id="3.40.50.720:FF:000084">
    <property type="entry name" value="Short-chain dehydrogenase reductase"/>
    <property type="match status" value="1"/>
</dbReference>
<name>A0A2U1JRR9_9BACI</name>
<dbReference type="PROSITE" id="PS00061">
    <property type="entry name" value="ADH_SHORT"/>
    <property type="match status" value="1"/>
</dbReference>
<sequence length="247" mass="27037">MGRLNGKVAVITGAAGGLGESYVRKFVAEGAKVVFTDILLKEGLSLEEELGNNTKFIEQNISMLSRWKHVIQETEKTFGPVNILVNNAGIALSNTIEEMSEEEYRQVIDVNQVSVFLGMKAVLPSMKKAEGGSIVNVSSIMGLISREKTVAYTASKFAIRGMTKTAALEFAKYNIRVNSVHPGSVRTAITDLVYKNQEELEQRERAIPLHRIGRAEEVSNMVLYLASDESSYSTGSEFIIDGGLLAK</sequence>
<evidence type="ECO:0000313" key="4">
    <source>
        <dbReference type="Proteomes" id="UP000245998"/>
    </source>
</evidence>
<dbReference type="PANTHER" id="PTHR24321">
    <property type="entry name" value="DEHYDROGENASES, SHORT CHAIN"/>
    <property type="match status" value="1"/>
</dbReference>
<comment type="similarity">
    <text evidence="1">Belongs to the short-chain dehydrogenases/reductases (SDR) family.</text>
</comment>
<dbReference type="Pfam" id="PF13561">
    <property type="entry name" value="adh_short_C2"/>
    <property type="match status" value="1"/>
</dbReference>
<dbReference type="GO" id="GO:0008206">
    <property type="term" value="P:bile acid metabolic process"/>
    <property type="evidence" value="ECO:0007669"/>
    <property type="project" value="UniProtKB-ARBA"/>
</dbReference>
<reference evidence="3 4" key="1">
    <citation type="submission" date="2018-04" db="EMBL/GenBank/DDBJ databases">
        <title>Camelliibacillus theae gen. nov., sp. nov., isolated from Pu'er tea.</title>
        <authorList>
            <person name="Niu L."/>
        </authorList>
    </citation>
    <scope>NUCLEOTIDE SEQUENCE [LARGE SCALE GENOMIC DNA]</scope>
    <source>
        <strain evidence="3 4">T8</strain>
    </source>
</reference>
<dbReference type="PRINTS" id="PR00081">
    <property type="entry name" value="GDHRDH"/>
</dbReference>
<dbReference type="InterPro" id="IPR020904">
    <property type="entry name" value="Sc_DH/Rdtase_CS"/>
</dbReference>
<evidence type="ECO:0000256" key="1">
    <source>
        <dbReference type="ARBA" id="ARBA00006484"/>
    </source>
</evidence>
<gene>
    <name evidence="3" type="ORF">DCC39_16125</name>
</gene>
<dbReference type="InterPro" id="IPR002347">
    <property type="entry name" value="SDR_fam"/>
</dbReference>
<dbReference type="AlphaFoldDB" id="A0A2U1JRR9"/>
<dbReference type="GO" id="GO:0016491">
    <property type="term" value="F:oxidoreductase activity"/>
    <property type="evidence" value="ECO:0007669"/>
    <property type="project" value="UniProtKB-KW"/>
</dbReference>
<comment type="caution">
    <text evidence="3">The sequence shown here is derived from an EMBL/GenBank/DDBJ whole genome shotgun (WGS) entry which is preliminary data.</text>
</comment>
<dbReference type="EMBL" id="QCZG01000046">
    <property type="protein sequence ID" value="PWA07822.1"/>
    <property type="molecule type" value="Genomic_DNA"/>
</dbReference>
<dbReference type="InterPro" id="IPR036291">
    <property type="entry name" value="NAD(P)-bd_dom_sf"/>
</dbReference>